<dbReference type="InterPro" id="IPR036691">
    <property type="entry name" value="Endo/exonu/phosph_ase_sf"/>
</dbReference>
<evidence type="ECO:0000259" key="1">
    <source>
        <dbReference type="Pfam" id="PF14529"/>
    </source>
</evidence>
<reference evidence="2" key="1">
    <citation type="submission" date="2022-03" db="EMBL/GenBank/DDBJ databases">
        <authorList>
            <person name="Martin C."/>
        </authorList>
    </citation>
    <scope>NUCLEOTIDE SEQUENCE</scope>
</reference>
<dbReference type="SUPFAM" id="SSF56219">
    <property type="entry name" value="DNase I-like"/>
    <property type="match status" value="1"/>
</dbReference>
<dbReference type="InterPro" id="IPR005135">
    <property type="entry name" value="Endo/exonuclease/phosphatase"/>
</dbReference>
<dbReference type="AlphaFoldDB" id="A0A8S4P9E3"/>
<protein>
    <recommendedName>
        <fullName evidence="1">Endonuclease/exonuclease/phosphatase domain-containing protein</fullName>
    </recommendedName>
</protein>
<gene>
    <name evidence="2" type="ORF">OFUS_LOCUS16000</name>
</gene>
<evidence type="ECO:0000313" key="2">
    <source>
        <dbReference type="EMBL" id="CAH1790832.1"/>
    </source>
</evidence>
<accession>A0A8S4P9E3</accession>
<organism evidence="2 3">
    <name type="scientific">Owenia fusiformis</name>
    <name type="common">Polychaete worm</name>
    <dbReference type="NCBI Taxonomy" id="6347"/>
    <lineage>
        <taxon>Eukaryota</taxon>
        <taxon>Metazoa</taxon>
        <taxon>Spiralia</taxon>
        <taxon>Lophotrochozoa</taxon>
        <taxon>Annelida</taxon>
        <taxon>Polychaeta</taxon>
        <taxon>Sedentaria</taxon>
        <taxon>Canalipalpata</taxon>
        <taxon>Sabellida</taxon>
        <taxon>Oweniida</taxon>
        <taxon>Oweniidae</taxon>
        <taxon>Owenia</taxon>
    </lineage>
</organism>
<feature type="non-terminal residue" evidence="2">
    <location>
        <position position="138"/>
    </location>
</feature>
<sequence>MYIFSVYLPQQNCVIDNFEDVLFSLEQFVQEANIDGNVVILGDVNSNLGQLTGSRGHGDPSSNGYNLFEFMKRNILTAIDMTEITTGPTHTFEMMRNEVLHVSYIDHVIISSQLANNILTCKVFEDEPDNTSDHLPIL</sequence>
<name>A0A8S4P9E3_OWEFU</name>
<dbReference type="EMBL" id="CAIIXF020000008">
    <property type="protein sequence ID" value="CAH1790832.1"/>
    <property type="molecule type" value="Genomic_DNA"/>
</dbReference>
<feature type="domain" description="Endonuclease/exonuclease/phosphatase" evidence="1">
    <location>
        <begin position="1"/>
        <end position="137"/>
    </location>
</feature>
<dbReference type="Proteomes" id="UP000749559">
    <property type="component" value="Unassembled WGS sequence"/>
</dbReference>
<keyword evidence="3" id="KW-1185">Reference proteome</keyword>
<comment type="caution">
    <text evidence="2">The sequence shown here is derived from an EMBL/GenBank/DDBJ whole genome shotgun (WGS) entry which is preliminary data.</text>
</comment>
<dbReference type="GO" id="GO:0003824">
    <property type="term" value="F:catalytic activity"/>
    <property type="evidence" value="ECO:0007669"/>
    <property type="project" value="InterPro"/>
</dbReference>
<evidence type="ECO:0000313" key="3">
    <source>
        <dbReference type="Proteomes" id="UP000749559"/>
    </source>
</evidence>
<dbReference type="Gene3D" id="3.60.10.10">
    <property type="entry name" value="Endonuclease/exonuclease/phosphatase"/>
    <property type="match status" value="1"/>
</dbReference>
<dbReference type="Pfam" id="PF14529">
    <property type="entry name" value="Exo_endo_phos_2"/>
    <property type="match status" value="1"/>
</dbReference>
<dbReference type="OrthoDB" id="7476844at2759"/>
<proteinExistence type="predicted"/>